<reference evidence="1" key="1">
    <citation type="submission" date="2022-04" db="EMBL/GenBank/DDBJ databases">
        <title>Chromosome-scale genome assembly of Holotrichia oblita Faldermann.</title>
        <authorList>
            <person name="Rongchong L."/>
        </authorList>
    </citation>
    <scope>NUCLEOTIDE SEQUENCE</scope>
    <source>
        <strain evidence="1">81SQS9</strain>
    </source>
</reference>
<name>A0ACB9TX56_HOLOL</name>
<sequence>MQNSVVTLEKPIPHIGLADWYAKQWENQQMNDTRRNDAFNLRHQARQLRNETKIRMDWDTYHNNARLADRITEVGRWRDTLQACLDRVNREMNNLREEKFSTEKELDALSIPIGVVSECISIRDCRQGAELTYDEGDTELKKELCVLESVKKLLIDRCQASWEKLNRLEEVRFKLTLDINDKGETIEIDQEQLKLDRNCANISYKTDSLRIPSTSLPYETWLEHSKYTKLLADKELEDTLKLRESLFVMRERANNDMRAQRDYVDFTLRKRIYETQRARNELQWQQLKMREEMEKVEKEIDTLESALKDKDDARKLAESRLENRTYRPGIELARDEPETGLKDEVMQLRQTQRDLQDKIYCAKATYNALEDQQVIIDRELANKQHSLMTDVRCLDLRMRLRTGTFGTPATDTDRNIVLTRMENEIPPT</sequence>
<dbReference type="EMBL" id="CM043015">
    <property type="protein sequence ID" value="KAI4471376.1"/>
    <property type="molecule type" value="Genomic_DNA"/>
</dbReference>
<evidence type="ECO:0000313" key="1">
    <source>
        <dbReference type="EMBL" id="KAI4471376.1"/>
    </source>
</evidence>
<evidence type="ECO:0000313" key="2">
    <source>
        <dbReference type="Proteomes" id="UP001056778"/>
    </source>
</evidence>
<dbReference type="Proteomes" id="UP001056778">
    <property type="component" value="Chromosome 1"/>
</dbReference>
<accession>A0ACB9TX56</accession>
<keyword evidence="2" id="KW-1185">Reference proteome</keyword>
<comment type="caution">
    <text evidence="1">The sequence shown here is derived from an EMBL/GenBank/DDBJ whole genome shotgun (WGS) entry which is preliminary data.</text>
</comment>
<proteinExistence type="predicted"/>
<organism evidence="1 2">
    <name type="scientific">Holotrichia oblita</name>
    <name type="common">Chafer beetle</name>
    <dbReference type="NCBI Taxonomy" id="644536"/>
    <lineage>
        <taxon>Eukaryota</taxon>
        <taxon>Metazoa</taxon>
        <taxon>Ecdysozoa</taxon>
        <taxon>Arthropoda</taxon>
        <taxon>Hexapoda</taxon>
        <taxon>Insecta</taxon>
        <taxon>Pterygota</taxon>
        <taxon>Neoptera</taxon>
        <taxon>Endopterygota</taxon>
        <taxon>Coleoptera</taxon>
        <taxon>Polyphaga</taxon>
        <taxon>Scarabaeiformia</taxon>
        <taxon>Scarabaeidae</taxon>
        <taxon>Melolonthinae</taxon>
        <taxon>Holotrichia</taxon>
    </lineage>
</organism>
<protein>
    <submittedName>
        <fullName evidence="1">Tektin</fullName>
    </submittedName>
</protein>
<gene>
    <name evidence="1" type="ORF">MML48_1g10557</name>
</gene>